<reference evidence="1" key="1">
    <citation type="submission" date="2021-01" db="EMBL/GenBank/DDBJ databases">
        <authorList>
            <consortium name="Genoscope - CEA"/>
            <person name="William W."/>
        </authorList>
    </citation>
    <scope>NUCLEOTIDE SEQUENCE</scope>
</reference>
<protein>
    <submittedName>
        <fullName evidence="1">(rape) hypothetical protein</fullName>
    </submittedName>
</protein>
<dbReference type="EMBL" id="HG994363">
    <property type="protein sequence ID" value="CAF2051773.1"/>
    <property type="molecule type" value="Genomic_DNA"/>
</dbReference>
<evidence type="ECO:0000313" key="1">
    <source>
        <dbReference type="EMBL" id="CAF2051773.1"/>
    </source>
</evidence>
<dbReference type="Proteomes" id="UP001295469">
    <property type="component" value="Chromosome A09"/>
</dbReference>
<dbReference type="AlphaFoldDB" id="A0A816PS97"/>
<proteinExistence type="predicted"/>
<organism evidence="1">
    <name type="scientific">Brassica napus</name>
    <name type="common">Rape</name>
    <dbReference type="NCBI Taxonomy" id="3708"/>
    <lineage>
        <taxon>Eukaryota</taxon>
        <taxon>Viridiplantae</taxon>
        <taxon>Streptophyta</taxon>
        <taxon>Embryophyta</taxon>
        <taxon>Tracheophyta</taxon>
        <taxon>Spermatophyta</taxon>
        <taxon>Magnoliopsida</taxon>
        <taxon>eudicotyledons</taxon>
        <taxon>Gunneridae</taxon>
        <taxon>Pentapetalae</taxon>
        <taxon>rosids</taxon>
        <taxon>malvids</taxon>
        <taxon>Brassicales</taxon>
        <taxon>Brassicaceae</taxon>
        <taxon>Brassiceae</taxon>
        <taxon>Brassica</taxon>
    </lineage>
</organism>
<gene>
    <name evidence="1" type="ORF">DARMORV10_A09P66330.1</name>
</gene>
<sequence length="57" mass="6295">MATDCTKFQIGINVYALSDKYTDIASLGRECMDITFSFYFKGLEKMGSLVVASCVLV</sequence>
<accession>A0A816PS97</accession>
<name>A0A816PS97_BRANA</name>